<dbReference type="InterPro" id="IPR008978">
    <property type="entry name" value="HSP20-like_chaperone"/>
</dbReference>
<dbReference type="Gene3D" id="2.60.40.790">
    <property type="match status" value="1"/>
</dbReference>
<feature type="domain" description="CS" evidence="3">
    <location>
        <begin position="118"/>
        <end position="219"/>
    </location>
</feature>
<reference evidence="4" key="1">
    <citation type="submission" date="2021-01" db="EMBL/GenBank/DDBJ databases">
        <authorList>
            <person name="Corre E."/>
            <person name="Pelletier E."/>
            <person name="Niang G."/>
            <person name="Scheremetjew M."/>
            <person name="Finn R."/>
            <person name="Kale V."/>
            <person name="Holt S."/>
            <person name="Cochrane G."/>
            <person name="Meng A."/>
            <person name="Brown T."/>
            <person name="Cohen L."/>
        </authorList>
    </citation>
    <scope>NUCLEOTIDE SEQUENCE</scope>
    <source>
        <strain evidence="4">CCMP2084</strain>
    </source>
</reference>
<feature type="compositionally biased region" description="Low complexity" evidence="1">
    <location>
        <begin position="63"/>
        <end position="92"/>
    </location>
</feature>
<protein>
    <recommendedName>
        <fullName evidence="5">Calcyclin-binding protein</fullName>
    </recommendedName>
</protein>
<accession>A0A7S2UKZ4</accession>
<evidence type="ECO:0008006" key="5">
    <source>
        <dbReference type="Google" id="ProtNLM"/>
    </source>
</evidence>
<dbReference type="PROSITE" id="PS51203">
    <property type="entry name" value="CS"/>
    <property type="match status" value="1"/>
</dbReference>
<dbReference type="InterPro" id="IPR007699">
    <property type="entry name" value="SGS_dom"/>
</dbReference>
<proteinExistence type="predicted"/>
<dbReference type="InterPro" id="IPR052289">
    <property type="entry name" value="Calcyclin-binding_UBL-bridge"/>
</dbReference>
<dbReference type="GO" id="GO:0005634">
    <property type="term" value="C:nucleus"/>
    <property type="evidence" value="ECO:0007669"/>
    <property type="project" value="TreeGrafter"/>
</dbReference>
<evidence type="ECO:0000259" key="3">
    <source>
        <dbReference type="PROSITE" id="PS51203"/>
    </source>
</evidence>
<organism evidence="4">
    <name type="scientific">Attheya septentrionalis</name>
    <dbReference type="NCBI Taxonomy" id="420275"/>
    <lineage>
        <taxon>Eukaryota</taxon>
        <taxon>Sar</taxon>
        <taxon>Stramenopiles</taxon>
        <taxon>Ochrophyta</taxon>
        <taxon>Bacillariophyta</taxon>
        <taxon>Coscinodiscophyceae</taxon>
        <taxon>Chaetocerotophycidae</taxon>
        <taxon>Chaetocerotales</taxon>
        <taxon>Attheyaceae</taxon>
        <taxon>Attheya</taxon>
    </lineage>
</organism>
<feature type="region of interest" description="Disordered" evidence="1">
    <location>
        <begin position="259"/>
        <end position="287"/>
    </location>
</feature>
<dbReference type="PANTHER" id="PTHR13164">
    <property type="entry name" value="CALICYLIN BINDING PROTEIN"/>
    <property type="match status" value="1"/>
</dbReference>
<evidence type="ECO:0000256" key="1">
    <source>
        <dbReference type="SAM" id="MobiDB-lite"/>
    </source>
</evidence>
<sequence length="287" mass="31620">MVEIEQIQEDSFSPSEERIKDAEAIEQCMASVTRPTARVHLEALVKKLRRDGAALQRVEQSRAATAAAETTTNNDEPVVVETTPTPASTPTKTPIPPPKAAAPSVASTRTTTTSQQYRTIDKFLFDAGGYNSATVTLYVPLPSVGSISKDLVTCHFTPNSFDLIVRDLMGKSYRLLKDNLEHDIVVDKCKIIIKAEKVILKLAKTKSEYGSYDMWTNLVAKEKKSSSGSKKKDDPSASIMNLMKDMYDSGDDQMKKMIGETMLKQQRGEMGKNSPGLGDLDDDFSKM</sequence>
<feature type="domain" description="SGS" evidence="2">
    <location>
        <begin position="202"/>
        <end position="287"/>
    </location>
</feature>
<name>A0A7S2UKZ4_9STRA</name>
<dbReference type="PROSITE" id="PS51048">
    <property type="entry name" value="SGS"/>
    <property type="match status" value="1"/>
</dbReference>
<evidence type="ECO:0000259" key="2">
    <source>
        <dbReference type="PROSITE" id="PS51048"/>
    </source>
</evidence>
<dbReference type="EMBL" id="HBHQ01019847">
    <property type="protein sequence ID" value="CAD9821511.1"/>
    <property type="molecule type" value="Transcribed_RNA"/>
</dbReference>
<evidence type="ECO:0000313" key="4">
    <source>
        <dbReference type="EMBL" id="CAD9821511.1"/>
    </source>
</evidence>
<dbReference type="AlphaFoldDB" id="A0A7S2UKZ4"/>
<dbReference type="InterPro" id="IPR007052">
    <property type="entry name" value="CS_dom"/>
</dbReference>
<feature type="region of interest" description="Disordered" evidence="1">
    <location>
        <begin position="61"/>
        <end position="111"/>
    </location>
</feature>
<dbReference type="SUPFAM" id="SSF49764">
    <property type="entry name" value="HSP20-like chaperones"/>
    <property type="match status" value="1"/>
</dbReference>
<gene>
    <name evidence="4" type="ORF">ASEP1449_LOCUS13345</name>
</gene>
<feature type="compositionally biased region" description="Low complexity" evidence="1">
    <location>
        <begin position="101"/>
        <end position="111"/>
    </location>
</feature>
<dbReference type="PANTHER" id="PTHR13164:SF3">
    <property type="entry name" value="CALCYCLIN-BINDING PROTEIN"/>
    <property type="match status" value="1"/>
</dbReference>
<dbReference type="Pfam" id="PF04969">
    <property type="entry name" value="CS"/>
    <property type="match status" value="1"/>
</dbReference>